<name>H8GR16_METAL</name>
<gene>
    <name evidence="2" type="ORF">Metal_0846</name>
</gene>
<evidence type="ECO:0000256" key="1">
    <source>
        <dbReference type="SAM" id="Coils"/>
    </source>
</evidence>
<accession>H8GR16</accession>
<keyword evidence="3" id="KW-1185">Reference proteome</keyword>
<feature type="coiled-coil region" evidence="1">
    <location>
        <begin position="52"/>
        <end position="96"/>
    </location>
</feature>
<dbReference type="eggNOG" id="COG3122">
    <property type="taxonomic scope" value="Bacteria"/>
</dbReference>
<dbReference type="HOGENOM" id="CLU_098678_2_1_6"/>
<dbReference type="EMBL" id="CM001475">
    <property type="protein sequence ID" value="EIC28675.1"/>
    <property type="molecule type" value="Genomic_DNA"/>
</dbReference>
<evidence type="ECO:0000313" key="3">
    <source>
        <dbReference type="Proteomes" id="UP000005090"/>
    </source>
</evidence>
<reference evidence="2 3" key="1">
    <citation type="journal article" date="2013" name="Genome Announc.">
        <title>Genome Sequence of the Obligate Gammaproteobacterial Methanotroph Methylomicrobium album Strain BG8.</title>
        <authorList>
            <person name="Kits K.D."/>
            <person name="Kalyuzhnaya M.G."/>
            <person name="Klotz M.G."/>
            <person name="Jetten M.S."/>
            <person name="Op den Camp H.J."/>
            <person name="Vuilleumier S."/>
            <person name="Bringel F."/>
            <person name="Dispirito A.A."/>
            <person name="Murrell J.C."/>
            <person name="Bruce D."/>
            <person name="Cheng J.F."/>
            <person name="Copeland A."/>
            <person name="Goodwin L."/>
            <person name="Hauser L."/>
            <person name="Lajus A."/>
            <person name="Land M.L."/>
            <person name="Lapidus A."/>
            <person name="Lucas S."/>
            <person name="Medigue C."/>
            <person name="Pitluck S."/>
            <person name="Woyke T."/>
            <person name="Zeytun A."/>
            <person name="Stein L.Y."/>
        </authorList>
    </citation>
    <scope>NUCLEOTIDE SEQUENCE [LARGE SCALE GENOMIC DNA]</scope>
    <source>
        <strain evidence="2 3">BG8</strain>
    </source>
</reference>
<dbReference type="InterPro" id="IPR018636">
    <property type="entry name" value="DUF2058"/>
</dbReference>
<dbReference type="STRING" id="686340.Metal_0846"/>
<sequence>MSQKKLSLQEQLLKAGLVTTAQARTAKSDKHKQVQQQRHNNLQAVDEAKRLAQQALAEQAERDKELNRLRQEQEEKKQLAAQIRQLIENNRIAIDETAIEEYDDSQAYHFTDRNKVKKLFVPKAMREQITGGKLAIVRLRKRYEVVPVEIAGKIRERDPACVIVWNDASAAPVENCDDPYAQYQIPDDLVW</sequence>
<dbReference type="AlphaFoldDB" id="H8GR16"/>
<dbReference type="RefSeq" id="WP_005369941.1">
    <property type="nucleotide sequence ID" value="NZ_CM001475.1"/>
</dbReference>
<keyword evidence="1" id="KW-0175">Coiled coil</keyword>
<dbReference type="Pfam" id="PF09831">
    <property type="entry name" value="DUF2058"/>
    <property type="match status" value="1"/>
</dbReference>
<evidence type="ECO:0008006" key="4">
    <source>
        <dbReference type="Google" id="ProtNLM"/>
    </source>
</evidence>
<organism evidence="2 3">
    <name type="scientific">Methylomicrobium album BG8</name>
    <dbReference type="NCBI Taxonomy" id="686340"/>
    <lineage>
        <taxon>Bacteria</taxon>
        <taxon>Pseudomonadati</taxon>
        <taxon>Pseudomonadota</taxon>
        <taxon>Gammaproteobacteria</taxon>
        <taxon>Methylococcales</taxon>
        <taxon>Methylococcaceae</taxon>
        <taxon>Methylomicrobium</taxon>
    </lineage>
</organism>
<proteinExistence type="predicted"/>
<dbReference type="Proteomes" id="UP000005090">
    <property type="component" value="Chromosome"/>
</dbReference>
<protein>
    <recommendedName>
        <fullName evidence="4">Nucleoprotein/polynucleotide-associated enzyme</fullName>
    </recommendedName>
</protein>
<evidence type="ECO:0000313" key="2">
    <source>
        <dbReference type="EMBL" id="EIC28675.1"/>
    </source>
</evidence>